<dbReference type="GO" id="GO:0005524">
    <property type="term" value="F:ATP binding"/>
    <property type="evidence" value="ECO:0007669"/>
    <property type="project" value="UniProtKB-KW"/>
</dbReference>
<dbReference type="PANTHER" id="PTHR43394:SF27">
    <property type="entry name" value="ATP-DEPENDENT TRANSLOCASE ABCB1-LIKE"/>
    <property type="match status" value="1"/>
</dbReference>
<dbReference type="Pfam" id="PF00664">
    <property type="entry name" value="ABC_membrane"/>
    <property type="match status" value="2"/>
</dbReference>
<feature type="transmembrane region" description="Helical" evidence="10">
    <location>
        <begin position="950"/>
        <end position="972"/>
    </location>
</feature>
<accession>U4L973</accession>
<keyword evidence="7 10" id="KW-1133">Transmembrane helix</keyword>
<keyword evidence="6" id="KW-0067">ATP-binding</keyword>
<comment type="similarity">
    <text evidence="2">Belongs to the ABC transporter superfamily. ABCB family. Multidrug resistance exporter (TC 3.A.1.201) subfamily.</text>
</comment>
<keyword evidence="3" id="KW-0813">Transport</keyword>
<feature type="transmembrane region" description="Helical" evidence="10">
    <location>
        <begin position="345"/>
        <end position="365"/>
    </location>
</feature>
<dbReference type="FunFam" id="1.20.1560.10:FF:000057">
    <property type="entry name" value="ABC multidrug transporter SitT"/>
    <property type="match status" value="1"/>
</dbReference>
<dbReference type="FunFam" id="3.40.50.300:FF:000967">
    <property type="entry name" value="ABC multidrug transporter mdr4"/>
    <property type="match status" value="1"/>
</dbReference>
<dbReference type="CDD" id="cd03249">
    <property type="entry name" value="ABC_MTABC3_MDL1_MDL2"/>
    <property type="match status" value="2"/>
</dbReference>
<feature type="transmembrane region" description="Helical" evidence="10">
    <location>
        <begin position="984"/>
        <end position="1007"/>
    </location>
</feature>
<keyword evidence="5" id="KW-0547">Nucleotide-binding</keyword>
<dbReference type="InterPro" id="IPR003439">
    <property type="entry name" value="ABC_transporter-like_ATP-bd"/>
</dbReference>
<evidence type="ECO:0000256" key="9">
    <source>
        <dbReference type="SAM" id="MobiDB-lite"/>
    </source>
</evidence>
<dbReference type="InterPro" id="IPR017871">
    <property type="entry name" value="ABC_transporter-like_CS"/>
</dbReference>
<name>U4L973_PYROM</name>
<dbReference type="InterPro" id="IPR027417">
    <property type="entry name" value="P-loop_NTPase"/>
</dbReference>
<dbReference type="PROSITE" id="PS00211">
    <property type="entry name" value="ABC_TRANSPORTER_1"/>
    <property type="match status" value="2"/>
</dbReference>
<evidence type="ECO:0000256" key="7">
    <source>
        <dbReference type="ARBA" id="ARBA00022989"/>
    </source>
</evidence>
<feature type="transmembrane region" description="Helical" evidence="10">
    <location>
        <begin position="314"/>
        <end position="333"/>
    </location>
</feature>
<dbReference type="InterPro" id="IPR003593">
    <property type="entry name" value="AAA+_ATPase"/>
</dbReference>
<dbReference type="GO" id="GO:0016887">
    <property type="term" value="F:ATP hydrolysis activity"/>
    <property type="evidence" value="ECO:0007669"/>
    <property type="project" value="InterPro"/>
</dbReference>
<feature type="region of interest" description="Disordered" evidence="9">
    <location>
        <begin position="1"/>
        <end position="41"/>
    </location>
</feature>
<dbReference type="FunFam" id="3.40.50.300:FF:000251">
    <property type="entry name" value="ABC transporter B family member 19"/>
    <property type="match status" value="1"/>
</dbReference>
<dbReference type="GO" id="GO:0015421">
    <property type="term" value="F:ABC-type oligopeptide transporter activity"/>
    <property type="evidence" value="ECO:0007669"/>
    <property type="project" value="TreeGrafter"/>
</dbReference>
<organism evidence="13 14">
    <name type="scientific">Pyronema omphalodes (strain CBS 100304)</name>
    <name type="common">Pyronema confluens</name>
    <dbReference type="NCBI Taxonomy" id="1076935"/>
    <lineage>
        <taxon>Eukaryota</taxon>
        <taxon>Fungi</taxon>
        <taxon>Dikarya</taxon>
        <taxon>Ascomycota</taxon>
        <taxon>Pezizomycotina</taxon>
        <taxon>Pezizomycetes</taxon>
        <taxon>Pezizales</taxon>
        <taxon>Pyronemataceae</taxon>
        <taxon>Pyronema</taxon>
    </lineage>
</organism>
<keyword evidence="14" id="KW-1185">Reference proteome</keyword>
<dbReference type="InterPro" id="IPR036640">
    <property type="entry name" value="ABC1_TM_sf"/>
</dbReference>
<evidence type="ECO:0000256" key="1">
    <source>
        <dbReference type="ARBA" id="ARBA00004141"/>
    </source>
</evidence>
<feature type="transmembrane region" description="Helical" evidence="10">
    <location>
        <begin position="205"/>
        <end position="223"/>
    </location>
</feature>
<dbReference type="GO" id="GO:0005743">
    <property type="term" value="C:mitochondrial inner membrane"/>
    <property type="evidence" value="ECO:0007669"/>
    <property type="project" value="TreeGrafter"/>
</dbReference>
<keyword evidence="4 10" id="KW-0812">Transmembrane</keyword>
<dbReference type="SUPFAM" id="SSF52540">
    <property type="entry name" value="P-loop containing nucleoside triphosphate hydrolases"/>
    <property type="match status" value="2"/>
</dbReference>
<evidence type="ECO:0000256" key="8">
    <source>
        <dbReference type="ARBA" id="ARBA00023136"/>
    </source>
</evidence>
<dbReference type="SUPFAM" id="SSF90123">
    <property type="entry name" value="ABC transporter transmembrane region"/>
    <property type="match status" value="2"/>
</dbReference>
<dbReference type="PROSITE" id="PS50929">
    <property type="entry name" value="ABC_TM1F"/>
    <property type="match status" value="2"/>
</dbReference>
<dbReference type="Pfam" id="PF00005">
    <property type="entry name" value="ABC_tran"/>
    <property type="match status" value="2"/>
</dbReference>
<evidence type="ECO:0000313" key="14">
    <source>
        <dbReference type="Proteomes" id="UP000018144"/>
    </source>
</evidence>
<dbReference type="EMBL" id="HF935513">
    <property type="protein sequence ID" value="CCX10116.1"/>
    <property type="molecule type" value="Genomic_DNA"/>
</dbReference>
<feature type="transmembrane region" description="Helical" evidence="10">
    <location>
        <begin position="721"/>
        <end position="746"/>
    </location>
</feature>
<dbReference type="OMA" id="MAYFDTY"/>
<sequence>MTSQQPATDGVAGEISEKGDTIPETKSVESIHRPRGPLDDVVIETGENTEEDEKKDAGVEFGNYFKLWSSDYVKPLDRVLHLIGFISAIGAGAALPLMTLVFGGLVNLFNEHSINSTNNARFDKELSKYALYFVYLFLGKFVLVYLHTTCFTIAATRIVRDIRLAYIKSIMRQEIAYFDTCTPGSVATRISTNANLIQTGLGEKVGIATMGFSMLVSAFIVAFTKYWKLTLVTATTLPAVILLVGTTVFFDQKLETQILATLSTAGGLAEEALGSIRNVVAFGAHEKLEARYRSYLDTATKLGMKKGPVLGLQYSSEFSIMYCAYALSFWYGIKLLLRGEISDGGTVFTVFFSCIIATSSLTIIAPSMGDFTKASAAAKDVLEMIAREPSIDSTSPSGEQPDVVDGRIELRNINFRYPARPTVQVLSDISITFEAGKSTALVGASGSGKSTIIALAERWYDPESGSVELDGRDLKSLNLKWLRRQMGLVQQEPVLFNDTVMMNVLYGHHDPDSLTEEEKKRIVKQACIEANADEFIEALPEGYDTVVGERASLMSGGQKQRIAIARSIVSNPRILLLDEATSALDPKAEGIVQAALDKAAKTRTTIIVAHRLATVKKADKIVVLNKGMVVEQGTYEGLLEAEGAFYRLVNAQKLSVMDEDVEDGDAVETEEAEDLGNIERVETRHSNWTDRPASELQQEDISRRLSFFRCLCIIFYEHRHLWLWFFAGVAGCILGGAVFPVQAVLFSKIVTVFQFTGAKLQERGNFWALMFVMLALATLIAYASIGYIWTSVAFIMSRVHRASYFSAMITQDISFFDLPGNSSGSLVGRLSSDPQALHDLIQGNLGLILVVIVNLTSSIILSLIIGWKLALVATFGALPILFTAGFIRMRLELSAQERVSEFFLESTRFATEAVSAIRTVQSLTLETSILSRYSNRLSGPVKAAYKRVSLIMILFGLSESVDMLGSGLGFWYGGRLILSGEYTVTQFFIVFTAIVFGGQAAGFLFGFTTNLTKAHAAANNIIHLRTSTPPINTSTGSPMPSETPDDGAEVPAIEFRHVRFTYPTRPTIPVLRNCNLRILPGERIGLVGASGCGKSTIIALLERFYDTTSGDILIHGTPLKSLDVHQYRSSVALVSQEPTLYQGSVRDNITLGARGEVNDEAVEKAARSANIHDFILSLPQGYLTDVGTKGVALSGGQRQRLAIARALVRDPRILLLDEATSALDTESERVVQEAVERASRGRTVIAVAHRLSTVREFDRVLVLAGGRVVEEGSHQELVEKRGRYWGMCLGQSLEREAV</sequence>
<evidence type="ECO:0000256" key="5">
    <source>
        <dbReference type="ARBA" id="ARBA00022741"/>
    </source>
</evidence>
<feature type="domain" description="ABC transporter" evidence="11">
    <location>
        <begin position="408"/>
        <end position="651"/>
    </location>
</feature>
<evidence type="ECO:0000256" key="6">
    <source>
        <dbReference type="ARBA" id="ARBA00022840"/>
    </source>
</evidence>
<feature type="transmembrane region" description="Helical" evidence="10">
    <location>
        <begin position="766"/>
        <end position="789"/>
    </location>
</feature>
<evidence type="ECO:0000259" key="12">
    <source>
        <dbReference type="PROSITE" id="PS50929"/>
    </source>
</evidence>
<dbReference type="Gene3D" id="3.40.50.300">
    <property type="entry name" value="P-loop containing nucleotide triphosphate hydrolases"/>
    <property type="match status" value="2"/>
</dbReference>
<gene>
    <name evidence="13" type="ORF">PCON_09709</name>
</gene>
<feature type="transmembrane region" description="Helical" evidence="10">
    <location>
        <begin position="845"/>
        <end position="865"/>
    </location>
</feature>
<feature type="domain" description="ABC transmembrane type-1" evidence="12">
    <location>
        <begin position="726"/>
        <end position="1013"/>
    </location>
</feature>
<feature type="compositionally biased region" description="Basic and acidic residues" evidence="9">
    <location>
        <begin position="15"/>
        <end position="38"/>
    </location>
</feature>
<dbReference type="GO" id="GO:0090374">
    <property type="term" value="P:oligopeptide export from mitochondrion"/>
    <property type="evidence" value="ECO:0007669"/>
    <property type="project" value="TreeGrafter"/>
</dbReference>
<dbReference type="CDD" id="cd18578">
    <property type="entry name" value="ABC_6TM_Pgp_ABCB1_D2_like"/>
    <property type="match status" value="1"/>
</dbReference>
<feature type="transmembrane region" description="Helical" evidence="10">
    <location>
        <begin position="129"/>
        <end position="154"/>
    </location>
</feature>
<evidence type="ECO:0000313" key="13">
    <source>
        <dbReference type="EMBL" id="CCX10116.1"/>
    </source>
</evidence>
<dbReference type="Gene3D" id="1.20.1560.10">
    <property type="entry name" value="ABC transporter type 1, transmembrane domain"/>
    <property type="match status" value="1"/>
</dbReference>
<dbReference type="CDD" id="cd18577">
    <property type="entry name" value="ABC_6TM_Pgp_ABCB1_D1_like"/>
    <property type="match status" value="1"/>
</dbReference>
<comment type="subcellular location">
    <subcellularLocation>
        <location evidence="1">Membrane</location>
        <topology evidence="1">Multi-pass membrane protein</topology>
    </subcellularLocation>
</comment>
<proteinExistence type="inferred from homology"/>
<evidence type="ECO:0000256" key="2">
    <source>
        <dbReference type="ARBA" id="ARBA00007577"/>
    </source>
</evidence>
<feature type="domain" description="ABC transmembrane type-1" evidence="12">
    <location>
        <begin position="82"/>
        <end position="373"/>
    </location>
</feature>
<feature type="transmembrane region" description="Helical" evidence="10">
    <location>
        <begin position="229"/>
        <end position="250"/>
    </location>
</feature>
<feature type="domain" description="ABC transporter" evidence="11">
    <location>
        <begin position="1053"/>
        <end position="1290"/>
    </location>
</feature>
<dbReference type="OrthoDB" id="6500128at2759"/>
<evidence type="ECO:0000259" key="11">
    <source>
        <dbReference type="PROSITE" id="PS50893"/>
    </source>
</evidence>
<evidence type="ECO:0000256" key="10">
    <source>
        <dbReference type="SAM" id="Phobius"/>
    </source>
</evidence>
<dbReference type="InterPro" id="IPR039421">
    <property type="entry name" value="Type_1_exporter"/>
</dbReference>
<dbReference type="InterPro" id="IPR011527">
    <property type="entry name" value="ABC1_TM_dom"/>
</dbReference>
<protein>
    <submittedName>
        <fullName evidence="13">Similar to Multidrug resistance protein 1A acc. no. P21447</fullName>
    </submittedName>
</protein>
<evidence type="ECO:0000256" key="3">
    <source>
        <dbReference type="ARBA" id="ARBA00022448"/>
    </source>
</evidence>
<dbReference type="STRING" id="1076935.U4L973"/>
<dbReference type="Proteomes" id="UP000018144">
    <property type="component" value="Unassembled WGS sequence"/>
</dbReference>
<dbReference type="SMART" id="SM00382">
    <property type="entry name" value="AAA"/>
    <property type="match status" value="2"/>
</dbReference>
<feature type="transmembrane region" description="Helical" evidence="10">
    <location>
        <begin position="79"/>
        <end position="109"/>
    </location>
</feature>
<dbReference type="PANTHER" id="PTHR43394">
    <property type="entry name" value="ATP-DEPENDENT PERMEASE MDL1, MITOCHONDRIAL"/>
    <property type="match status" value="1"/>
</dbReference>
<feature type="transmembrane region" description="Helical" evidence="10">
    <location>
        <begin position="871"/>
        <end position="889"/>
    </location>
</feature>
<evidence type="ECO:0000256" key="4">
    <source>
        <dbReference type="ARBA" id="ARBA00022692"/>
    </source>
</evidence>
<keyword evidence="8 10" id="KW-0472">Membrane</keyword>
<dbReference type="PROSITE" id="PS50893">
    <property type="entry name" value="ABC_TRANSPORTER_2"/>
    <property type="match status" value="2"/>
</dbReference>
<reference evidence="13 14" key="1">
    <citation type="journal article" date="2013" name="PLoS Genet.">
        <title>The genome and development-dependent transcriptomes of Pyronema confluens: a window into fungal evolution.</title>
        <authorList>
            <person name="Traeger S."/>
            <person name="Altegoer F."/>
            <person name="Freitag M."/>
            <person name="Gabaldon T."/>
            <person name="Kempken F."/>
            <person name="Kumar A."/>
            <person name="Marcet-Houben M."/>
            <person name="Poggeler S."/>
            <person name="Stajich J.E."/>
            <person name="Nowrousian M."/>
        </authorList>
    </citation>
    <scope>NUCLEOTIDE SEQUENCE [LARGE SCALE GENOMIC DNA]</scope>
    <source>
        <strain evidence="14">CBS 100304</strain>
        <tissue evidence="13">Vegetative mycelium</tissue>
    </source>
</reference>
<dbReference type="eggNOG" id="KOG0055">
    <property type="taxonomic scope" value="Eukaryota"/>
</dbReference>